<dbReference type="GO" id="GO:0031177">
    <property type="term" value="F:phosphopantetheine binding"/>
    <property type="evidence" value="ECO:0007669"/>
    <property type="project" value="TreeGrafter"/>
</dbReference>
<dbReference type="InterPro" id="IPR045851">
    <property type="entry name" value="AMP-bd_C_sf"/>
</dbReference>
<evidence type="ECO:0000313" key="2">
    <source>
        <dbReference type="Proteomes" id="UP000284508"/>
    </source>
</evidence>
<protein>
    <submittedName>
        <fullName evidence="1">D-alanine--poly(Phosphoribitol) ligase subunit DltA</fullName>
    </submittedName>
</protein>
<dbReference type="PANTHER" id="PTHR45527:SF1">
    <property type="entry name" value="FATTY ACID SYNTHASE"/>
    <property type="match status" value="1"/>
</dbReference>
<dbReference type="GO" id="GO:0044550">
    <property type="term" value="P:secondary metabolite biosynthetic process"/>
    <property type="evidence" value="ECO:0007669"/>
    <property type="project" value="TreeGrafter"/>
</dbReference>
<reference evidence="1 2" key="1">
    <citation type="journal article" date="2018" name="BMC Microbiol.">
        <title>Genome sequencing of strains of the most prevalent clonal group of O1:K1:H7 Escherichia coli that causes neonatal meningitis in France.</title>
        <authorList>
            <person name="Geslain G."/>
            <person name="Birgy A."/>
            <person name="Adiba S."/>
            <person name="Magnan M."/>
            <person name="Courroux C."/>
            <person name="Levy C."/>
            <person name="Cohen R."/>
            <person name="Bidet P."/>
            <person name="Bonacorsi S."/>
        </authorList>
    </citation>
    <scope>NUCLEOTIDE SEQUENCE [LARGE SCALE GENOMIC DNA]</scope>
    <source>
        <strain evidence="1 2">S308</strain>
    </source>
</reference>
<dbReference type="Gene3D" id="3.40.50.12780">
    <property type="entry name" value="N-terminal domain of ligase-like"/>
    <property type="match status" value="1"/>
</dbReference>
<gene>
    <name evidence="1" type="ORF">D3C88_12965</name>
</gene>
<feature type="non-terminal residue" evidence="1">
    <location>
        <position position="130"/>
    </location>
</feature>
<sequence length="130" mass="13633">GCQVAICSPWGCPVPEGETGELVIYGASVTQGYIDAPQQTAAAYLKDTNGVMIGYRSGDIGYAIAPNTLVYQGRKDDQVKINGYRIELCEIEQALLSAPQVESAAVAVIDDVQGQHSGLLACVTPSSVDV</sequence>
<dbReference type="Proteomes" id="UP000284508">
    <property type="component" value="Unassembled WGS sequence"/>
</dbReference>
<dbReference type="Gene3D" id="3.30.300.30">
    <property type="match status" value="1"/>
</dbReference>
<dbReference type="SUPFAM" id="SSF56801">
    <property type="entry name" value="Acetyl-CoA synthetase-like"/>
    <property type="match status" value="1"/>
</dbReference>
<dbReference type="PANTHER" id="PTHR45527">
    <property type="entry name" value="NONRIBOSOMAL PEPTIDE SYNTHETASE"/>
    <property type="match status" value="1"/>
</dbReference>
<proteinExistence type="predicted"/>
<dbReference type="InterPro" id="IPR042099">
    <property type="entry name" value="ANL_N_sf"/>
</dbReference>
<keyword evidence="1" id="KW-0436">Ligase</keyword>
<evidence type="ECO:0000313" key="1">
    <source>
        <dbReference type="EMBL" id="RIB41504.1"/>
    </source>
</evidence>
<dbReference type="GO" id="GO:0043041">
    <property type="term" value="P:amino acid activation for nonribosomal peptide biosynthetic process"/>
    <property type="evidence" value="ECO:0007669"/>
    <property type="project" value="TreeGrafter"/>
</dbReference>
<accession>A0A418GKW6</accession>
<dbReference type="AlphaFoldDB" id="A0A418GKW6"/>
<feature type="non-terminal residue" evidence="1">
    <location>
        <position position="1"/>
    </location>
</feature>
<dbReference type="EMBL" id="QXHA01000852">
    <property type="protein sequence ID" value="RIB41504.1"/>
    <property type="molecule type" value="Genomic_DNA"/>
</dbReference>
<dbReference type="GO" id="GO:0016874">
    <property type="term" value="F:ligase activity"/>
    <property type="evidence" value="ECO:0007669"/>
    <property type="project" value="UniProtKB-KW"/>
</dbReference>
<comment type="caution">
    <text evidence="1">The sequence shown here is derived from an EMBL/GenBank/DDBJ whole genome shotgun (WGS) entry which is preliminary data.</text>
</comment>
<name>A0A418GKW6_ECOLX</name>
<dbReference type="GO" id="GO:0005737">
    <property type="term" value="C:cytoplasm"/>
    <property type="evidence" value="ECO:0007669"/>
    <property type="project" value="TreeGrafter"/>
</dbReference>
<organism evidence="1 2">
    <name type="scientific">Escherichia coli</name>
    <dbReference type="NCBI Taxonomy" id="562"/>
    <lineage>
        <taxon>Bacteria</taxon>
        <taxon>Pseudomonadati</taxon>
        <taxon>Pseudomonadota</taxon>
        <taxon>Gammaproteobacteria</taxon>
        <taxon>Enterobacterales</taxon>
        <taxon>Enterobacteriaceae</taxon>
        <taxon>Escherichia</taxon>
    </lineage>
</organism>